<dbReference type="GO" id="GO:0003723">
    <property type="term" value="F:RNA binding"/>
    <property type="evidence" value="ECO:0007669"/>
    <property type="project" value="UniProtKB-UniRule"/>
</dbReference>
<dbReference type="EMBL" id="JAGTXO010000056">
    <property type="protein sequence ID" value="KAG8458129.1"/>
    <property type="molecule type" value="Genomic_DNA"/>
</dbReference>
<dbReference type="Proteomes" id="UP000751190">
    <property type="component" value="Unassembled WGS sequence"/>
</dbReference>
<evidence type="ECO:0000256" key="2">
    <source>
        <dbReference type="PROSITE-ProRule" id="PRU00117"/>
    </source>
</evidence>
<feature type="domain" description="K Homology" evidence="4">
    <location>
        <begin position="240"/>
        <end position="302"/>
    </location>
</feature>
<dbReference type="CDD" id="cd00105">
    <property type="entry name" value="KH-I"/>
    <property type="match status" value="3"/>
</dbReference>
<feature type="domain" description="K Homology" evidence="4">
    <location>
        <begin position="143"/>
        <end position="219"/>
    </location>
</feature>
<keyword evidence="6" id="KW-1185">Reference proteome</keyword>
<dbReference type="InterPro" id="IPR004087">
    <property type="entry name" value="KH_dom"/>
</dbReference>
<dbReference type="Gene3D" id="3.30.1370.10">
    <property type="entry name" value="K Homology domain, type 1"/>
    <property type="match status" value="2"/>
</dbReference>
<gene>
    <name evidence="5" type="ORF">KFE25_011660</name>
</gene>
<dbReference type="AlphaFoldDB" id="A0A8J5X5A5"/>
<dbReference type="InterPro" id="IPR036612">
    <property type="entry name" value="KH_dom_type_1_sf"/>
</dbReference>
<evidence type="ECO:0000313" key="5">
    <source>
        <dbReference type="EMBL" id="KAG8458129.1"/>
    </source>
</evidence>
<feature type="region of interest" description="Disordered" evidence="3">
    <location>
        <begin position="614"/>
        <end position="676"/>
    </location>
</feature>
<feature type="region of interest" description="Disordered" evidence="3">
    <location>
        <begin position="1"/>
        <end position="66"/>
    </location>
</feature>
<protein>
    <recommendedName>
        <fullName evidence="4">K Homology domain-containing protein</fullName>
    </recommendedName>
</protein>
<dbReference type="SUPFAM" id="SSF54791">
    <property type="entry name" value="Eukaryotic type KH-domain (KH-domain type I)"/>
    <property type="match status" value="4"/>
</dbReference>
<proteinExistence type="predicted"/>
<keyword evidence="1" id="KW-0677">Repeat</keyword>
<evidence type="ECO:0000256" key="1">
    <source>
        <dbReference type="ARBA" id="ARBA00022737"/>
    </source>
</evidence>
<reference evidence="5" key="1">
    <citation type="submission" date="2021-05" db="EMBL/GenBank/DDBJ databases">
        <title>The genome of the haptophyte Pavlova lutheri (Diacronema luteri, Pavlovales) - a model for lipid biosynthesis in eukaryotic algae.</title>
        <authorList>
            <person name="Hulatt C.J."/>
            <person name="Posewitz M.C."/>
        </authorList>
    </citation>
    <scope>NUCLEOTIDE SEQUENCE</scope>
    <source>
        <strain evidence="5">NIVA-4/92</strain>
    </source>
</reference>
<dbReference type="Pfam" id="PF00013">
    <property type="entry name" value="KH_1"/>
    <property type="match status" value="2"/>
</dbReference>
<feature type="domain" description="K Homology" evidence="4">
    <location>
        <begin position="315"/>
        <end position="398"/>
    </location>
</feature>
<sequence length="676" mass="73781">MEDFEDAKPRSRGEDDDGGAMDEDGGGHARKELERENDDAPSGGAPGGGRRRGEPAAPPRARVEDNKIVMEISDDDAAFILGKQGKTKEKLARVSGARIELYEDSRTLEIMGPPEARRRARKYVEAVMAQRVGPVSIDEDEDTDDLTTVNVPNEAVGFVTGAQGNFLRSIEEEWGTLMFFAEYRGRRGPSAGVSTEKLAIFGPRRGRRGAHLKVLAAVETKMRGFVTAADLAFADDDDTFGTETRVLADSELSYALGKKGGTRKKLAASSECIVEYVGNTVVMCGTPSQRERARVYLEWLFAQLRGPVFVDYAGRDDCTMIEVPRDTVGYVTGAKRATLGRIEEEWGVLMFFMETRMQRDGKDARETAREAGGTEKLAIFGPTRGRRGAELKVMSAVETKNPGHFTKVATRSLTDDEWGTDTYPLTDQELSYALGKDGSTRRKLARASGCVMEFVGHIAFLSGSRDERHRARDYLKWLLKQRNGPVHVEDLSERTDVLTIKVPPECVGYVTGNRGSSLRAIEEESGTFCFLESAGEQAGGPDERLLVFGIDKAGRDKAERLVRQLVDEKLAGGARGYGGGGGGGYGGGGGGGGGGGYGGGGYGGGGGGGYGGGGYGGGGGGFAASRRDDRYDRGYDDRYSDRYYDRGRRDDDDDRYDDRYDRRRRDDRDYDRRRRD</sequence>
<keyword evidence="2" id="KW-0694">RNA-binding</keyword>
<feature type="compositionally biased region" description="Acidic residues" evidence="3">
    <location>
        <begin position="14"/>
        <end position="24"/>
    </location>
</feature>
<organism evidence="5 6">
    <name type="scientific">Diacronema lutheri</name>
    <name type="common">Unicellular marine alga</name>
    <name type="synonym">Monochrysis lutheri</name>
    <dbReference type="NCBI Taxonomy" id="2081491"/>
    <lineage>
        <taxon>Eukaryota</taxon>
        <taxon>Haptista</taxon>
        <taxon>Haptophyta</taxon>
        <taxon>Pavlovophyceae</taxon>
        <taxon>Pavlovales</taxon>
        <taxon>Pavlovaceae</taxon>
        <taxon>Diacronema</taxon>
    </lineage>
</organism>
<feature type="domain" description="K Homology" evidence="4">
    <location>
        <begin position="494"/>
        <end position="567"/>
    </location>
</feature>
<evidence type="ECO:0000313" key="6">
    <source>
        <dbReference type="Proteomes" id="UP000751190"/>
    </source>
</evidence>
<dbReference type="PANTHER" id="PTHR10288">
    <property type="entry name" value="KH DOMAIN CONTAINING RNA BINDING PROTEIN"/>
    <property type="match status" value="1"/>
</dbReference>
<feature type="compositionally biased region" description="Basic and acidic residues" evidence="3">
    <location>
        <begin position="25"/>
        <end position="34"/>
    </location>
</feature>
<feature type="domain" description="K Homology" evidence="4">
    <location>
        <begin position="417"/>
        <end position="480"/>
    </location>
</feature>
<accession>A0A8J5X5A5</accession>
<comment type="caution">
    <text evidence="5">The sequence shown here is derived from an EMBL/GenBank/DDBJ whole genome shotgun (WGS) entry which is preliminary data.</text>
</comment>
<dbReference type="InterPro" id="IPR004088">
    <property type="entry name" value="KH_dom_type_1"/>
</dbReference>
<feature type="compositionally biased region" description="Basic and acidic residues" evidence="3">
    <location>
        <begin position="625"/>
        <end position="676"/>
    </location>
</feature>
<name>A0A8J5X5A5_DIALT</name>
<dbReference type="OrthoDB" id="5204190at2759"/>
<dbReference type="SMART" id="SM00322">
    <property type="entry name" value="KH"/>
    <property type="match status" value="6"/>
</dbReference>
<evidence type="ECO:0000256" key="3">
    <source>
        <dbReference type="SAM" id="MobiDB-lite"/>
    </source>
</evidence>
<dbReference type="PROSITE" id="PS50084">
    <property type="entry name" value="KH_TYPE_1"/>
    <property type="match status" value="3"/>
</dbReference>
<feature type="domain" description="K Homology" evidence="4">
    <location>
        <begin position="64"/>
        <end position="129"/>
    </location>
</feature>
<feature type="compositionally biased region" description="Basic and acidic residues" evidence="3">
    <location>
        <begin position="1"/>
        <end position="13"/>
    </location>
</feature>
<evidence type="ECO:0000259" key="4">
    <source>
        <dbReference type="SMART" id="SM00322"/>
    </source>
</evidence>